<evidence type="ECO:0000256" key="2">
    <source>
        <dbReference type="SAM" id="SignalP"/>
    </source>
</evidence>
<keyword evidence="2" id="KW-0732">Signal</keyword>
<evidence type="ECO:0000313" key="4">
    <source>
        <dbReference type="Proteomes" id="UP001501490"/>
    </source>
</evidence>
<reference evidence="4" key="1">
    <citation type="journal article" date="2019" name="Int. J. Syst. Evol. Microbiol.">
        <title>The Global Catalogue of Microorganisms (GCM) 10K type strain sequencing project: providing services to taxonomists for standard genome sequencing and annotation.</title>
        <authorList>
            <consortium name="The Broad Institute Genomics Platform"/>
            <consortium name="The Broad Institute Genome Sequencing Center for Infectious Disease"/>
            <person name="Wu L."/>
            <person name="Ma J."/>
        </authorList>
    </citation>
    <scope>NUCLEOTIDE SEQUENCE [LARGE SCALE GENOMIC DNA]</scope>
    <source>
        <strain evidence="4">JCM 16929</strain>
    </source>
</reference>
<evidence type="ECO:0000313" key="3">
    <source>
        <dbReference type="EMBL" id="GAA3637821.1"/>
    </source>
</evidence>
<accession>A0ABP7AQY4</accession>
<feature type="compositionally biased region" description="Low complexity" evidence="1">
    <location>
        <begin position="62"/>
        <end position="83"/>
    </location>
</feature>
<dbReference type="Proteomes" id="UP001501490">
    <property type="component" value="Unassembled WGS sequence"/>
</dbReference>
<gene>
    <name evidence="3" type="ORF">GCM10022236_45400</name>
</gene>
<name>A0ABP7AQY4_9ACTN</name>
<comment type="caution">
    <text evidence="3">The sequence shown here is derived from an EMBL/GenBank/DDBJ whole genome shotgun (WGS) entry which is preliminary data.</text>
</comment>
<evidence type="ECO:0000256" key="1">
    <source>
        <dbReference type="SAM" id="MobiDB-lite"/>
    </source>
</evidence>
<dbReference type="PANTHER" id="PTHR39335">
    <property type="entry name" value="BLL4220 PROTEIN"/>
    <property type="match status" value="1"/>
</dbReference>
<dbReference type="EMBL" id="BAABAB010000046">
    <property type="protein sequence ID" value="GAA3637821.1"/>
    <property type="molecule type" value="Genomic_DNA"/>
</dbReference>
<feature type="region of interest" description="Disordered" evidence="1">
    <location>
        <begin position="43"/>
        <end position="84"/>
    </location>
</feature>
<sequence length="206" mass="21192">MDRIRSAEGPRPAIRAARTRLRAPGVAIAALLLAACGSHAGPGPVGPQRPVSPPAPSTGPVPTAARSSSAPTPGASPASAGRPRAAEPGTAIVVAESQFGSILYDGSGQAIYLFDAERNSRPACYGACARAWPPVLTKGNPHGGKPLRRGLLGTTRRSDGATQVTYAGHPLYFYAHEGKRQVLCHNVDEFGGTWLAVQPNGAPAPH</sequence>
<feature type="signal peptide" evidence="2">
    <location>
        <begin position="1"/>
        <end position="40"/>
    </location>
</feature>
<keyword evidence="3" id="KW-0449">Lipoprotein</keyword>
<dbReference type="InterPro" id="IPR005297">
    <property type="entry name" value="Lipoprotein_repeat"/>
</dbReference>
<feature type="chain" id="PRO_5047124042" evidence="2">
    <location>
        <begin position="41"/>
        <end position="206"/>
    </location>
</feature>
<protein>
    <submittedName>
        <fullName evidence="3">Lipoprotein</fullName>
    </submittedName>
</protein>
<dbReference type="Pfam" id="PF03640">
    <property type="entry name" value="Lipoprotein_15"/>
    <property type="match status" value="1"/>
</dbReference>
<organism evidence="3 4">
    <name type="scientific">Microlunatus ginsengisoli</name>
    <dbReference type="NCBI Taxonomy" id="363863"/>
    <lineage>
        <taxon>Bacteria</taxon>
        <taxon>Bacillati</taxon>
        <taxon>Actinomycetota</taxon>
        <taxon>Actinomycetes</taxon>
        <taxon>Propionibacteriales</taxon>
        <taxon>Propionibacteriaceae</taxon>
        <taxon>Microlunatus</taxon>
    </lineage>
</organism>
<keyword evidence="4" id="KW-1185">Reference proteome</keyword>
<feature type="compositionally biased region" description="Pro residues" evidence="1">
    <location>
        <begin position="44"/>
        <end position="59"/>
    </location>
</feature>
<proteinExistence type="predicted"/>
<dbReference type="PANTHER" id="PTHR39335:SF1">
    <property type="entry name" value="BLL4220 PROTEIN"/>
    <property type="match status" value="1"/>
</dbReference>